<protein>
    <submittedName>
        <fullName evidence="1">Uncharacterized protein</fullName>
    </submittedName>
</protein>
<dbReference type="EMBL" id="LAZR01022437">
    <property type="protein sequence ID" value="KKL81872.1"/>
    <property type="molecule type" value="Genomic_DNA"/>
</dbReference>
<comment type="caution">
    <text evidence="1">The sequence shown here is derived from an EMBL/GenBank/DDBJ whole genome shotgun (WGS) entry which is preliminary data.</text>
</comment>
<accession>A0A0F9I3C1</accession>
<evidence type="ECO:0000313" key="1">
    <source>
        <dbReference type="EMBL" id="KKL81872.1"/>
    </source>
</evidence>
<feature type="non-terminal residue" evidence="1">
    <location>
        <position position="205"/>
    </location>
</feature>
<sequence length="205" mass="22364">MQEHNEDPTLVLMVGGPPVPTVGAKVFSGASDSSLPSNVQELSLEKRRQWVGAWNGRFKDCQDEGGSAKECESSAFAVANSTIKKELSTEEAEKFYNGMIESWDIYGAQFGQEEVNYNSLGATEERGCANCRWFIAPGACIIVINYPDPIVPNGISDKWEAKKVFEPDPLRVVIVESQDAALEDKAPQDAAPIKLSISLPERLVG</sequence>
<gene>
    <name evidence="1" type="ORF">LCGC14_1990390</name>
</gene>
<organism evidence="1">
    <name type="scientific">marine sediment metagenome</name>
    <dbReference type="NCBI Taxonomy" id="412755"/>
    <lineage>
        <taxon>unclassified sequences</taxon>
        <taxon>metagenomes</taxon>
        <taxon>ecological metagenomes</taxon>
    </lineage>
</organism>
<dbReference type="AlphaFoldDB" id="A0A0F9I3C1"/>
<reference evidence="1" key="1">
    <citation type="journal article" date="2015" name="Nature">
        <title>Complex archaea that bridge the gap between prokaryotes and eukaryotes.</title>
        <authorList>
            <person name="Spang A."/>
            <person name="Saw J.H."/>
            <person name="Jorgensen S.L."/>
            <person name="Zaremba-Niedzwiedzka K."/>
            <person name="Martijn J."/>
            <person name="Lind A.E."/>
            <person name="van Eijk R."/>
            <person name="Schleper C."/>
            <person name="Guy L."/>
            <person name="Ettema T.J."/>
        </authorList>
    </citation>
    <scope>NUCLEOTIDE SEQUENCE</scope>
</reference>
<proteinExistence type="predicted"/>
<name>A0A0F9I3C1_9ZZZZ</name>